<dbReference type="EMBL" id="CAJOBD010023521">
    <property type="protein sequence ID" value="CAF4256081.1"/>
    <property type="molecule type" value="Genomic_DNA"/>
</dbReference>
<evidence type="ECO:0000313" key="2">
    <source>
        <dbReference type="Proteomes" id="UP000663836"/>
    </source>
</evidence>
<gene>
    <name evidence="1" type="ORF">JBS370_LOCUS38899</name>
</gene>
<name>A0A820F207_9BILA</name>
<comment type="caution">
    <text evidence="1">The sequence shown here is derived from an EMBL/GenBank/DDBJ whole genome shotgun (WGS) entry which is preliminary data.</text>
</comment>
<accession>A0A820F207</accession>
<protein>
    <submittedName>
        <fullName evidence="1">Uncharacterized protein</fullName>
    </submittedName>
</protein>
<dbReference type="AlphaFoldDB" id="A0A820F207"/>
<proteinExistence type="predicted"/>
<evidence type="ECO:0000313" key="1">
    <source>
        <dbReference type="EMBL" id="CAF4256081.1"/>
    </source>
</evidence>
<dbReference type="Proteomes" id="UP000663836">
    <property type="component" value="Unassembled WGS sequence"/>
</dbReference>
<reference evidence="1" key="1">
    <citation type="submission" date="2021-02" db="EMBL/GenBank/DDBJ databases">
        <authorList>
            <person name="Nowell W R."/>
        </authorList>
    </citation>
    <scope>NUCLEOTIDE SEQUENCE</scope>
</reference>
<sequence>MRFIARQTRHEITAIVLLTSEYHNIHLTDKYYYQINQNKQKLNTSDDNDDGIEMLANPYPEDDICHYLH</sequence>
<organism evidence="1 2">
    <name type="scientific">Rotaria sordida</name>
    <dbReference type="NCBI Taxonomy" id="392033"/>
    <lineage>
        <taxon>Eukaryota</taxon>
        <taxon>Metazoa</taxon>
        <taxon>Spiralia</taxon>
        <taxon>Gnathifera</taxon>
        <taxon>Rotifera</taxon>
        <taxon>Eurotatoria</taxon>
        <taxon>Bdelloidea</taxon>
        <taxon>Philodinida</taxon>
        <taxon>Philodinidae</taxon>
        <taxon>Rotaria</taxon>
    </lineage>
</organism>